<feature type="region of interest" description="Disordered" evidence="1">
    <location>
        <begin position="489"/>
        <end position="527"/>
    </location>
</feature>
<keyword evidence="3" id="KW-1185">Reference proteome</keyword>
<evidence type="ECO:0000256" key="1">
    <source>
        <dbReference type="SAM" id="MobiDB-lite"/>
    </source>
</evidence>
<feature type="compositionally biased region" description="Low complexity" evidence="1">
    <location>
        <begin position="489"/>
        <end position="504"/>
    </location>
</feature>
<evidence type="ECO:0000313" key="3">
    <source>
        <dbReference type="Proteomes" id="UP000822476"/>
    </source>
</evidence>
<dbReference type="Proteomes" id="UP000822476">
    <property type="component" value="Unassembled WGS sequence"/>
</dbReference>
<comment type="caution">
    <text evidence="2">The sequence shown here is derived from an EMBL/GenBank/DDBJ whole genome shotgun (WGS) entry which is preliminary data.</text>
</comment>
<dbReference type="OrthoDB" id="6250543at2759"/>
<evidence type="ECO:0000313" key="2">
    <source>
        <dbReference type="EMBL" id="KAF7259879.1"/>
    </source>
</evidence>
<protein>
    <recommendedName>
        <fullName evidence="4">IRS-type PTB domain-containing protein</fullName>
    </recommendedName>
</protein>
<gene>
    <name evidence="2" type="ORF">EG68_02557</name>
</gene>
<organism evidence="2 3">
    <name type="scientific">Paragonimus skrjabini miyazakii</name>
    <dbReference type="NCBI Taxonomy" id="59628"/>
    <lineage>
        <taxon>Eukaryota</taxon>
        <taxon>Metazoa</taxon>
        <taxon>Spiralia</taxon>
        <taxon>Lophotrochozoa</taxon>
        <taxon>Platyhelminthes</taxon>
        <taxon>Trematoda</taxon>
        <taxon>Digenea</taxon>
        <taxon>Plagiorchiida</taxon>
        <taxon>Troglotremata</taxon>
        <taxon>Troglotrematidae</taxon>
        <taxon>Paragonimus</taxon>
    </lineage>
</organism>
<dbReference type="EMBL" id="JTDE01000996">
    <property type="protein sequence ID" value="KAF7259879.1"/>
    <property type="molecule type" value="Genomic_DNA"/>
</dbReference>
<evidence type="ECO:0008006" key="4">
    <source>
        <dbReference type="Google" id="ProtNLM"/>
    </source>
</evidence>
<proteinExistence type="predicted"/>
<dbReference type="Gene3D" id="2.30.29.30">
    <property type="entry name" value="Pleckstrin-homology domain (PH domain)/Phosphotyrosine-binding domain (PTB)"/>
    <property type="match status" value="1"/>
</dbReference>
<name>A0A8S9YXP0_9TREM</name>
<dbReference type="AlphaFoldDB" id="A0A8S9YXP0"/>
<dbReference type="InterPro" id="IPR011993">
    <property type="entry name" value="PH-like_dom_sf"/>
</dbReference>
<accession>A0A8S9YXP0</accession>
<sequence length="727" mass="81449">MIEPLISRFAACLKHCVEINCKSDCSQARLVLYSWKPRRSLKRAVDSGLQAKASVQLLEDLFYVCVPHRDSRRELWTKSVRWVLWRTRPLVAAPSGDVGCQNSLKHPPLEPRSGIWDLELFLESGRTTVLSFPSAEDRDQCMGSLYSFVRQCASRRDGQFRVHIGRASPIGECELVLQLADVTEATFVHSTFVRLMKQFGSRTQLERLEDTPIPFRSGCPPLPVPQIFSVNYKSEVGISDQICSSKLRPQKAICPLPKRLQSYRGSVRRWNSESYLSLGLSWPNKNATRRKVLGTWPCRSDFFEMNENAVTSDQAIQLEKPLIMKRSVTDLHSNSSCTENKFRTRHSCFANLSGFNWSTLRHNTHQEDRYLDMNCGDPGSVSPIQNHSLTVVPDTGGSYVNACRRLASFSHTQPKSAALCTNKHSKPRTYVVNQNAGIQIQCQTSHRDNEELFADVTFDAQPFLLQKQGAGVSSRPVSVSYVKPTRISLLPPSSSSSAKSNLSNTPLSPTFRTRPRTCSDATNMRRPAGQLRTLMRSHRCSLQNSGADFQDFRRDNTGLINTNPSSCSLMSSNLGNSTKQLQLTNNMSPQSFSSLKLSSELGCIRESQFEVNGPSTHIPLDSRVRPRAHTVGFSQSIGKRLSSTLSSIKTRLSLPGPVNCQHKKGKEYGKTSNQHSFQDEYTDPVCISSSVGPNVTKTQLECRNVDNTHCELEKLDLSDHYLIADYT</sequence>
<reference evidence="2" key="1">
    <citation type="submission" date="2019-07" db="EMBL/GenBank/DDBJ databases">
        <title>Annotation for the trematode Paragonimus miyazaki's.</title>
        <authorList>
            <person name="Choi Y.-J."/>
        </authorList>
    </citation>
    <scope>NUCLEOTIDE SEQUENCE</scope>
    <source>
        <strain evidence="2">Japan</strain>
    </source>
</reference>